<feature type="transmembrane region" description="Helical" evidence="1">
    <location>
        <begin position="74"/>
        <end position="95"/>
    </location>
</feature>
<accession>A0A926KWK6</accession>
<dbReference type="AlphaFoldDB" id="A0A926KWK6"/>
<reference evidence="2" key="1">
    <citation type="submission" date="2020-09" db="EMBL/GenBank/DDBJ databases">
        <title>Draft Genome Sequence of Paenibacillus sp. WST5.</title>
        <authorList>
            <person name="Bao Z."/>
        </authorList>
    </citation>
    <scope>NUCLEOTIDE SEQUENCE</scope>
    <source>
        <strain evidence="2">WST5</strain>
    </source>
</reference>
<keyword evidence="1" id="KW-0472">Membrane</keyword>
<gene>
    <name evidence="2" type="ORF">ICC18_31040</name>
</gene>
<keyword evidence="3" id="KW-1185">Reference proteome</keyword>
<dbReference type="RefSeq" id="WP_188178256.1">
    <property type="nucleotide sequence ID" value="NZ_JACVVD010000020.1"/>
</dbReference>
<dbReference type="InterPro" id="IPR035167">
    <property type="entry name" value="DUF5316"/>
</dbReference>
<organism evidence="2 3">
    <name type="scientific">Paenibacillus sedimenti</name>
    <dbReference type="NCBI Taxonomy" id="2770274"/>
    <lineage>
        <taxon>Bacteria</taxon>
        <taxon>Bacillati</taxon>
        <taxon>Bacillota</taxon>
        <taxon>Bacilli</taxon>
        <taxon>Bacillales</taxon>
        <taxon>Paenibacillaceae</taxon>
        <taxon>Paenibacillus</taxon>
    </lineage>
</organism>
<evidence type="ECO:0000313" key="3">
    <source>
        <dbReference type="Proteomes" id="UP000650466"/>
    </source>
</evidence>
<evidence type="ECO:0008006" key="4">
    <source>
        <dbReference type="Google" id="ProtNLM"/>
    </source>
</evidence>
<comment type="caution">
    <text evidence="2">The sequence shown here is derived from an EMBL/GenBank/DDBJ whole genome shotgun (WGS) entry which is preliminary data.</text>
</comment>
<evidence type="ECO:0000313" key="2">
    <source>
        <dbReference type="EMBL" id="MBD0384481.1"/>
    </source>
</evidence>
<name>A0A926KWK6_9BACL</name>
<protein>
    <recommendedName>
        <fullName evidence="4">DUF5316 domain-containing protein</fullName>
    </recommendedName>
</protein>
<evidence type="ECO:0000256" key="1">
    <source>
        <dbReference type="SAM" id="Phobius"/>
    </source>
</evidence>
<keyword evidence="1" id="KW-0812">Transmembrane</keyword>
<proteinExistence type="predicted"/>
<dbReference type="Proteomes" id="UP000650466">
    <property type="component" value="Unassembled WGS sequence"/>
</dbReference>
<dbReference type="Pfam" id="PF17247">
    <property type="entry name" value="DUF5316"/>
    <property type="match status" value="1"/>
</dbReference>
<keyword evidence="1" id="KW-1133">Transmembrane helix</keyword>
<feature type="transmembrane region" description="Helical" evidence="1">
    <location>
        <begin position="31"/>
        <end position="53"/>
    </location>
</feature>
<sequence length="96" mass="10850">MKSTFLWGLTSGLLISLTTMGIWGTNKAFSVMFYITTGIIVLLLILSGALINGDRIRANFHSEDNTDRNRRNKLINKLAVFIIPYIGLAFLLHFFK</sequence>
<dbReference type="EMBL" id="JACVVD010000020">
    <property type="protein sequence ID" value="MBD0384481.1"/>
    <property type="molecule type" value="Genomic_DNA"/>
</dbReference>